<evidence type="ECO:0000313" key="9">
    <source>
        <dbReference type="Proteomes" id="UP000515561"/>
    </source>
</evidence>
<organism evidence="8 9">
    <name type="scientific">Anaerocolumna cellulosilytica</name>
    <dbReference type="NCBI Taxonomy" id="433286"/>
    <lineage>
        <taxon>Bacteria</taxon>
        <taxon>Bacillati</taxon>
        <taxon>Bacillota</taxon>
        <taxon>Clostridia</taxon>
        <taxon>Lachnospirales</taxon>
        <taxon>Lachnospiraceae</taxon>
        <taxon>Anaerocolumna</taxon>
    </lineage>
</organism>
<dbReference type="Gene3D" id="1.20.5.100">
    <property type="entry name" value="Cytochrome c1, transmembrane anchor, C-terminal"/>
    <property type="match status" value="1"/>
</dbReference>
<dbReference type="InterPro" id="IPR036220">
    <property type="entry name" value="UDP-Glc/GDP-Man_DH_C_sf"/>
</dbReference>
<dbReference type="GO" id="GO:0006065">
    <property type="term" value="P:UDP-glucuronate biosynthetic process"/>
    <property type="evidence" value="ECO:0007669"/>
    <property type="project" value="UniProtKB-UniPathway"/>
</dbReference>
<dbReference type="KEGG" id="acel:acsn021_41830"/>
<evidence type="ECO:0000256" key="7">
    <source>
        <dbReference type="PIRNR" id="PIRNR000124"/>
    </source>
</evidence>
<dbReference type="PIRSF" id="PIRSF500134">
    <property type="entry name" value="UDPglc_DH_bac"/>
    <property type="match status" value="1"/>
</dbReference>
<dbReference type="InterPro" id="IPR014026">
    <property type="entry name" value="UDP-Glc/GDP-Man_DH_dimer"/>
</dbReference>
<sequence length="442" mass="49229">MNIAVAGTGYVGLVAGVCFAEKGHKVTCVDVDVNKVELMKAGISPIYETDLEELMRKNYEAGTIEYTTNYIKAYEYADAIFIGVGTPERTDGSADLSYIATVARQIAETVRQDCLIVVKSTVPIGTNDKVEQFIKDFLVHDVKVEIASNPEFLAQGTAVHDTLHASRIIIGTESEWAKECLLRIYQNFNLPIVSVSRRSAEMIKYASNDFLALKISYMNDIANLCELVDADIEDVAKGMSFDDRIGGMFLKAGIGYGGSCFPKDTKALKYLAQKYGYQLKTVEAAVDVNKEQKTRLFYKACDRMITFKGLKAAILGLTFKPGTDDLREAPSLDNIPLLLEAGAAIYAYDPVGTENFRTRYPEGKNDNGTITYVHTPKEALESANICFIFTEWNQIKSITPKEYSLWMQTPLVYDGRNIYKVSDMNQAGVEYHSIGRRNKNIH</sequence>
<dbReference type="Pfam" id="PF03720">
    <property type="entry name" value="UDPG_MGDP_dh_C"/>
    <property type="match status" value="1"/>
</dbReference>
<evidence type="ECO:0000256" key="6">
    <source>
        <dbReference type="ARBA" id="ARBA00047473"/>
    </source>
</evidence>
<gene>
    <name evidence="8" type="primary">rkpK</name>
    <name evidence="8" type="ORF">acsn021_41830</name>
</gene>
<dbReference type="Pfam" id="PF03721">
    <property type="entry name" value="UDPG_MGDP_dh_N"/>
    <property type="match status" value="1"/>
</dbReference>
<dbReference type="Gene3D" id="3.40.50.720">
    <property type="entry name" value="NAD(P)-binding Rossmann-like Domain"/>
    <property type="match status" value="2"/>
</dbReference>
<dbReference type="RefSeq" id="WP_197978622.1">
    <property type="nucleotide sequence ID" value="NZ_AP023367.1"/>
</dbReference>
<dbReference type="PANTHER" id="PTHR43750">
    <property type="entry name" value="UDP-GLUCOSE 6-DEHYDROGENASE TUAD"/>
    <property type="match status" value="1"/>
</dbReference>
<evidence type="ECO:0000256" key="1">
    <source>
        <dbReference type="ARBA" id="ARBA00004701"/>
    </source>
</evidence>
<proteinExistence type="inferred from homology"/>
<reference evidence="8 9" key="1">
    <citation type="journal article" date="2016" name="Int. J. Syst. Evol. Microbiol.">
        <title>Descriptions of Anaerotaenia torta gen. nov., sp. nov. and Anaerocolumna cellulosilytica gen. nov., sp. nov. isolated from a methanogenic reactor of cattle waste.</title>
        <authorList>
            <person name="Uek A."/>
            <person name="Ohtaki Y."/>
            <person name="Kaku N."/>
            <person name="Ueki K."/>
        </authorList>
    </citation>
    <scope>NUCLEOTIDE SEQUENCE [LARGE SCALE GENOMIC DNA]</scope>
    <source>
        <strain evidence="8 9">SN021</strain>
    </source>
</reference>
<dbReference type="EC" id="1.1.1.22" evidence="3 7"/>
<evidence type="ECO:0000256" key="4">
    <source>
        <dbReference type="ARBA" id="ARBA00023002"/>
    </source>
</evidence>
<dbReference type="GO" id="GO:0051287">
    <property type="term" value="F:NAD binding"/>
    <property type="evidence" value="ECO:0007669"/>
    <property type="project" value="InterPro"/>
</dbReference>
<evidence type="ECO:0000256" key="2">
    <source>
        <dbReference type="ARBA" id="ARBA00006601"/>
    </source>
</evidence>
<dbReference type="SMART" id="SM00984">
    <property type="entry name" value="UDPG_MGDP_dh_C"/>
    <property type="match status" value="1"/>
</dbReference>
<dbReference type="PIRSF" id="PIRSF000124">
    <property type="entry name" value="UDPglc_GDPman_dh"/>
    <property type="match status" value="1"/>
</dbReference>
<dbReference type="GO" id="GO:0003979">
    <property type="term" value="F:UDP-glucose 6-dehydrogenase activity"/>
    <property type="evidence" value="ECO:0007669"/>
    <property type="project" value="UniProtKB-EC"/>
</dbReference>
<dbReference type="InterPro" id="IPR014027">
    <property type="entry name" value="UDP-Glc/GDP-Man_DH_C"/>
</dbReference>
<name>A0A6S6R136_9FIRM</name>
<dbReference type="AlphaFoldDB" id="A0A6S6R136"/>
<evidence type="ECO:0000313" key="8">
    <source>
        <dbReference type="EMBL" id="BCJ96614.1"/>
    </source>
</evidence>
<dbReference type="SUPFAM" id="SSF51735">
    <property type="entry name" value="NAD(P)-binding Rossmann-fold domains"/>
    <property type="match status" value="1"/>
</dbReference>
<dbReference type="Proteomes" id="UP000515561">
    <property type="component" value="Chromosome"/>
</dbReference>
<dbReference type="Pfam" id="PF00984">
    <property type="entry name" value="UDPG_MGDP_dh"/>
    <property type="match status" value="1"/>
</dbReference>
<dbReference type="InterPro" id="IPR008927">
    <property type="entry name" value="6-PGluconate_DH-like_C_sf"/>
</dbReference>
<comment type="similarity">
    <text evidence="2 7">Belongs to the UDP-glucose/GDP-mannose dehydrogenase family.</text>
</comment>
<dbReference type="InterPro" id="IPR036291">
    <property type="entry name" value="NAD(P)-bd_dom_sf"/>
</dbReference>
<dbReference type="GO" id="GO:0000271">
    <property type="term" value="P:polysaccharide biosynthetic process"/>
    <property type="evidence" value="ECO:0007669"/>
    <property type="project" value="InterPro"/>
</dbReference>
<dbReference type="SUPFAM" id="SSF48179">
    <property type="entry name" value="6-phosphogluconate dehydrogenase C-terminal domain-like"/>
    <property type="match status" value="1"/>
</dbReference>
<dbReference type="SUPFAM" id="SSF52413">
    <property type="entry name" value="UDP-glucose/GDP-mannose dehydrogenase C-terminal domain"/>
    <property type="match status" value="1"/>
</dbReference>
<dbReference type="InterPro" id="IPR028357">
    <property type="entry name" value="UDPglc_DH_bac"/>
</dbReference>
<dbReference type="UniPathway" id="UPA00038">
    <property type="reaction ID" value="UER00491"/>
</dbReference>
<comment type="pathway">
    <text evidence="1">Nucleotide-sugar biosynthesis; UDP-alpha-D-glucuronate biosynthesis; UDP-alpha-D-glucuronate from UDP-alpha-D-glucose: step 1/1.</text>
</comment>
<keyword evidence="5 7" id="KW-0520">NAD</keyword>
<evidence type="ECO:0000256" key="3">
    <source>
        <dbReference type="ARBA" id="ARBA00012954"/>
    </source>
</evidence>
<keyword evidence="9" id="KW-1185">Reference proteome</keyword>
<dbReference type="NCBIfam" id="TIGR03026">
    <property type="entry name" value="NDP-sugDHase"/>
    <property type="match status" value="1"/>
</dbReference>
<dbReference type="InterPro" id="IPR017476">
    <property type="entry name" value="UDP-Glc/GDP-Man"/>
</dbReference>
<comment type="catalytic activity">
    <reaction evidence="6 7">
        <text>UDP-alpha-D-glucose + 2 NAD(+) + H2O = UDP-alpha-D-glucuronate + 2 NADH + 3 H(+)</text>
        <dbReference type="Rhea" id="RHEA:23596"/>
        <dbReference type="ChEBI" id="CHEBI:15377"/>
        <dbReference type="ChEBI" id="CHEBI:15378"/>
        <dbReference type="ChEBI" id="CHEBI:57540"/>
        <dbReference type="ChEBI" id="CHEBI:57945"/>
        <dbReference type="ChEBI" id="CHEBI:58052"/>
        <dbReference type="ChEBI" id="CHEBI:58885"/>
        <dbReference type="EC" id="1.1.1.22"/>
    </reaction>
</comment>
<keyword evidence="4 7" id="KW-0560">Oxidoreductase</keyword>
<evidence type="ECO:0000256" key="5">
    <source>
        <dbReference type="ARBA" id="ARBA00023027"/>
    </source>
</evidence>
<dbReference type="EMBL" id="AP023367">
    <property type="protein sequence ID" value="BCJ96614.1"/>
    <property type="molecule type" value="Genomic_DNA"/>
</dbReference>
<dbReference type="PANTHER" id="PTHR43750:SF3">
    <property type="entry name" value="UDP-GLUCOSE 6-DEHYDROGENASE TUAD"/>
    <property type="match status" value="1"/>
</dbReference>
<dbReference type="InterPro" id="IPR001732">
    <property type="entry name" value="UDP-Glc/GDP-Man_DH_N"/>
</dbReference>
<protein>
    <recommendedName>
        <fullName evidence="3 7">UDP-glucose 6-dehydrogenase</fullName>
        <ecNumber evidence="3 7">1.1.1.22</ecNumber>
    </recommendedName>
</protein>
<accession>A0A6S6R136</accession>